<dbReference type="InterPro" id="IPR006016">
    <property type="entry name" value="UspA"/>
</dbReference>
<organism evidence="2 3">
    <name type="scientific">Cellulosimicrobium arenosum</name>
    <dbReference type="NCBI Taxonomy" id="2708133"/>
    <lineage>
        <taxon>Bacteria</taxon>
        <taxon>Bacillati</taxon>
        <taxon>Actinomycetota</taxon>
        <taxon>Actinomycetes</taxon>
        <taxon>Micrococcales</taxon>
        <taxon>Promicromonosporaceae</taxon>
        <taxon>Cellulosimicrobium</taxon>
    </lineage>
</organism>
<keyword evidence="3" id="KW-1185">Reference proteome</keyword>
<comment type="caution">
    <text evidence="2">The sequence shown here is derived from an EMBL/GenBank/DDBJ whole genome shotgun (WGS) entry which is preliminary data.</text>
</comment>
<dbReference type="SUPFAM" id="SSF52402">
    <property type="entry name" value="Adenine nucleotide alpha hydrolases-like"/>
    <property type="match status" value="1"/>
</dbReference>
<evidence type="ECO:0000259" key="1">
    <source>
        <dbReference type="Pfam" id="PF00582"/>
    </source>
</evidence>
<name>A0A927IZD1_9MICO</name>
<sequence length="187" mass="19570">MGSRPVPQPALDRMVPFAAHPVVVGVHPDQDPLVVRTAASLAGAVGATLHLAFADTSRYVVEERADGSVVHASIDPDAAGDAWQDAHAALRAALGRALGEAGGDGGGPPWTLHYLAGRPDRALTHLARAVDAAVIVVGTRAPGAGARLREVVEGSVAVHLAHHQHRPVLTVPLSVVDWKELRTPWER</sequence>
<dbReference type="EMBL" id="JACYHB010000003">
    <property type="protein sequence ID" value="MBD8078400.1"/>
    <property type="molecule type" value="Genomic_DNA"/>
</dbReference>
<feature type="domain" description="UspA" evidence="1">
    <location>
        <begin position="21"/>
        <end position="172"/>
    </location>
</feature>
<proteinExistence type="predicted"/>
<protein>
    <submittedName>
        <fullName evidence="2">Universal stress protein</fullName>
    </submittedName>
</protein>
<dbReference type="Proteomes" id="UP000610846">
    <property type="component" value="Unassembled WGS sequence"/>
</dbReference>
<gene>
    <name evidence="2" type="ORF">IF651_04925</name>
</gene>
<reference evidence="2" key="2">
    <citation type="submission" date="2020-09" db="EMBL/GenBank/DDBJ databases">
        <authorList>
            <person name="Yu Y."/>
        </authorList>
    </citation>
    <scope>NUCLEOTIDE SEQUENCE</scope>
    <source>
        <strain evidence="2">KCTC 49039</strain>
    </source>
</reference>
<dbReference type="Gene3D" id="3.40.50.620">
    <property type="entry name" value="HUPs"/>
    <property type="match status" value="1"/>
</dbReference>
<reference evidence="2" key="1">
    <citation type="journal article" date="2018" name="Curr. Microbiol.">
        <title>Cellulosimicrobium arenosum sp. nov., Isolated from Marine Sediment Sand.</title>
        <authorList>
            <person name="Oh M."/>
            <person name="Kim J.H."/>
            <person name="Yoon J.H."/>
            <person name="Schumann P."/>
            <person name="Kim W."/>
        </authorList>
    </citation>
    <scope>NUCLEOTIDE SEQUENCE</scope>
    <source>
        <strain evidence="2">KCTC 49039</strain>
    </source>
</reference>
<evidence type="ECO:0000313" key="2">
    <source>
        <dbReference type="EMBL" id="MBD8078400.1"/>
    </source>
</evidence>
<dbReference type="AlphaFoldDB" id="A0A927IZD1"/>
<dbReference type="RefSeq" id="WP_191827991.1">
    <property type="nucleotide sequence ID" value="NZ_JACYHB010000003.1"/>
</dbReference>
<dbReference type="InterPro" id="IPR014729">
    <property type="entry name" value="Rossmann-like_a/b/a_fold"/>
</dbReference>
<accession>A0A927IZD1</accession>
<evidence type="ECO:0000313" key="3">
    <source>
        <dbReference type="Proteomes" id="UP000610846"/>
    </source>
</evidence>
<dbReference type="Pfam" id="PF00582">
    <property type="entry name" value="Usp"/>
    <property type="match status" value="1"/>
</dbReference>